<organism evidence="4 5">
    <name type="scientific">Chlamydomonas eustigma</name>
    <dbReference type="NCBI Taxonomy" id="1157962"/>
    <lineage>
        <taxon>Eukaryota</taxon>
        <taxon>Viridiplantae</taxon>
        <taxon>Chlorophyta</taxon>
        <taxon>core chlorophytes</taxon>
        <taxon>Chlorophyceae</taxon>
        <taxon>CS clade</taxon>
        <taxon>Chlamydomonadales</taxon>
        <taxon>Chlamydomonadaceae</taxon>
        <taxon>Chlamydomonas</taxon>
    </lineage>
</organism>
<accession>A0A250X1D4</accession>
<dbReference type="EMBL" id="BEGY01000020">
    <property type="protein sequence ID" value="GAX76866.1"/>
    <property type="molecule type" value="Genomic_DNA"/>
</dbReference>
<name>A0A250X1D4_9CHLO</name>
<dbReference type="GO" id="GO:0005739">
    <property type="term" value="C:mitochondrion"/>
    <property type="evidence" value="ECO:0007669"/>
    <property type="project" value="UniProtKB-ARBA"/>
</dbReference>
<comment type="similarity">
    <text evidence="1">Belongs to the RMD1/sif2 family.</text>
</comment>
<evidence type="ECO:0000256" key="1">
    <source>
        <dbReference type="ARBA" id="ARBA00008306"/>
    </source>
</evidence>
<reference evidence="4 5" key="1">
    <citation type="submission" date="2017-08" db="EMBL/GenBank/DDBJ databases">
        <title>Acidophilic green algal genome provides insights into adaptation to an acidic environment.</title>
        <authorList>
            <person name="Hirooka S."/>
            <person name="Hirose Y."/>
            <person name="Kanesaki Y."/>
            <person name="Higuchi S."/>
            <person name="Fujiwara T."/>
            <person name="Onuma R."/>
            <person name="Era A."/>
            <person name="Ohbayashi R."/>
            <person name="Uzuka A."/>
            <person name="Nozaki H."/>
            <person name="Yoshikawa H."/>
            <person name="Miyagishima S.Y."/>
        </authorList>
    </citation>
    <scope>NUCLEOTIDE SEQUENCE [LARGE SCALE GENOMIC DNA]</scope>
    <source>
        <strain evidence="4 5">NIES-2499</strain>
    </source>
</reference>
<feature type="compositionally biased region" description="Low complexity" evidence="2">
    <location>
        <begin position="284"/>
        <end position="303"/>
    </location>
</feature>
<dbReference type="InterPro" id="IPR051624">
    <property type="entry name" value="RMD1/Sad1-interacting"/>
</dbReference>
<dbReference type="AlphaFoldDB" id="A0A250X1D4"/>
<feature type="compositionally biased region" description="Polar residues" evidence="2">
    <location>
        <begin position="253"/>
        <end position="275"/>
    </location>
</feature>
<dbReference type="InterPro" id="IPR003734">
    <property type="entry name" value="DUF155"/>
</dbReference>
<evidence type="ECO:0000256" key="2">
    <source>
        <dbReference type="SAM" id="MobiDB-lite"/>
    </source>
</evidence>
<feature type="compositionally biased region" description="Basic and acidic residues" evidence="2">
    <location>
        <begin position="304"/>
        <end position="320"/>
    </location>
</feature>
<sequence length="535" mass="59741">MLKSCAYLFCKTLETELCLRTALNVRAAPVTSSSLSCKTPHEHKFYSSPAVAELSGPQLGSMTSQHFEARAFYMGSDVDIQAIAEKLSGRCLSLRKDFVVVTLGPPTSITVDPARLQFLQSQLDASQRLLSTSSPRSHLESSSNGRSSSSSGLSLCEEDGRSTSGAWQQQHQHINYMTSRLRQLFFARLSSNPYQSYSDPPRRFPYPSDLWRADLVSEEHVMKHAMMHGIMITFKFGCTVFFKPRIAELSSEATESQTSNALHQGRTQASDNRVSLNEPGGPLSASSAANTTSRYSSSSSSLASEKRAAAARRDEQRAAEDNLEQELSRMVRTAVTDPVQARPKMEEAHIVLRPGLKKLFAKEPDRVAVTELDLGNLEVICRVLGQSAALDFYTSQVDDSLRDFDKILLELAEHAGKPFYQRPFMMMKLRGGDLLALIASSLLMYNKVVSKLGLLDTSRTAWESDDHDAVWRGLKREYELEQRFENLLKKLDIYKEESRYILEVRNVKFSATAEVVIIALIAVEILANTAFHFLL</sequence>
<feature type="domain" description="DUF155" evidence="3">
    <location>
        <begin position="232"/>
        <end position="487"/>
    </location>
</feature>
<dbReference type="Pfam" id="PF02582">
    <property type="entry name" value="DUF155"/>
    <property type="match status" value="1"/>
</dbReference>
<dbReference type="PANTHER" id="PTHR16255">
    <property type="entry name" value="REQUIRED FOR MEIOTIC NUCLEAR DIVISION PROTEIN 1 HOMOLOG"/>
    <property type="match status" value="1"/>
</dbReference>
<dbReference type="PANTHER" id="PTHR16255:SF6">
    <property type="entry name" value="PROTEIN RETARDED ROOT GROWTH-LIKE"/>
    <property type="match status" value="1"/>
</dbReference>
<feature type="compositionally biased region" description="Low complexity" evidence="2">
    <location>
        <begin position="140"/>
        <end position="155"/>
    </location>
</feature>
<feature type="region of interest" description="Disordered" evidence="2">
    <location>
        <begin position="253"/>
        <end position="324"/>
    </location>
</feature>
<gene>
    <name evidence="4" type="ORF">CEUSTIGMA_g4312.t1</name>
</gene>
<evidence type="ECO:0000313" key="4">
    <source>
        <dbReference type="EMBL" id="GAX76866.1"/>
    </source>
</evidence>
<evidence type="ECO:0000259" key="3">
    <source>
        <dbReference type="Pfam" id="PF02582"/>
    </source>
</evidence>
<proteinExistence type="inferred from homology"/>
<comment type="caution">
    <text evidence="4">The sequence shown here is derived from an EMBL/GenBank/DDBJ whole genome shotgun (WGS) entry which is preliminary data.</text>
</comment>
<keyword evidence="5" id="KW-1185">Reference proteome</keyword>
<feature type="region of interest" description="Disordered" evidence="2">
    <location>
        <begin position="129"/>
        <end position="167"/>
    </location>
</feature>
<protein>
    <recommendedName>
        <fullName evidence="3">DUF155 domain-containing protein</fullName>
    </recommendedName>
</protein>
<dbReference type="OrthoDB" id="535318at2759"/>
<dbReference type="Proteomes" id="UP000232323">
    <property type="component" value="Unassembled WGS sequence"/>
</dbReference>
<evidence type="ECO:0000313" key="5">
    <source>
        <dbReference type="Proteomes" id="UP000232323"/>
    </source>
</evidence>